<dbReference type="SUPFAM" id="SSF53223">
    <property type="entry name" value="Aminoacid dehydrogenase-like, N-terminal domain"/>
    <property type="match status" value="1"/>
</dbReference>
<evidence type="ECO:0000313" key="3">
    <source>
        <dbReference type="EMBL" id="EPQ59193.1"/>
    </source>
</evidence>
<dbReference type="eggNOG" id="KOG0089">
    <property type="taxonomic scope" value="Eukaryota"/>
</dbReference>
<dbReference type="InterPro" id="IPR020631">
    <property type="entry name" value="THF_DH/CycHdrlase_NAD-bd_dom"/>
</dbReference>
<dbReference type="FunFam" id="3.40.50.720:FF:000401">
    <property type="entry name" value="Related to MTD1-methylenetetrahydrofolate dehydrogenase (NAD+)"/>
    <property type="match status" value="1"/>
</dbReference>
<dbReference type="Gene3D" id="3.40.50.720">
    <property type="entry name" value="NAD(P)-binding Rossmann-like Domain"/>
    <property type="match status" value="1"/>
</dbReference>
<dbReference type="STRING" id="670483.S7QIN5"/>
<dbReference type="Pfam" id="PF02882">
    <property type="entry name" value="THF_DHG_CYH_C"/>
    <property type="match status" value="1"/>
</dbReference>
<organism evidence="3 4">
    <name type="scientific">Gloeophyllum trabeum (strain ATCC 11539 / FP-39264 / Madison 617)</name>
    <name type="common">Brown rot fungus</name>
    <dbReference type="NCBI Taxonomy" id="670483"/>
    <lineage>
        <taxon>Eukaryota</taxon>
        <taxon>Fungi</taxon>
        <taxon>Dikarya</taxon>
        <taxon>Basidiomycota</taxon>
        <taxon>Agaricomycotina</taxon>
        <taxon>Agaricomycetes</taxon>
        <taxon>Gloeophyllales</taxon>
        <taxon>Gloeophyllaceae</taxon>
        <taxon>Gloeophyllum</taxon>
    </lineage>
</organism>
<dbReference type="KEGG" id="gtr:GLOTRDRAFT_109576"/>
<evidence type="ECO:0000259" key="2">
    <source>
        <dbReference type="Pfam" id="PF02882"/>
    </source>
</evidence>
<reference evidence="3 4" key="1">
    <citation type="journal article" date="2012" name="Science">
        <title>The Paleozoic origin of enzymatic lignin decomposition reconstructed from 31 fungal genomes.</title>
        <authorList>
            <person name="Floudas D."/>
            <person name="Binder M."/>
            <person name="Riley R."/>
            <person name="Barry K."/>
            <person name="Blanchette R.A."/>
            <person name="Henrissat B."/>
            <person name="Martinez A.T."/>
            <person name="Otillar R."/>
            <person name="Spatafora J.W."/>
            <person name="Yadav J.S."/>
            <person name="Aerts A."/>
            <person name="Benoit I."/>
            <person name="Boyd A."/>
            <person name="Carlson A."/>
            <person name="Copeland A."/>
            <person name="Coutinho P.M."/>
            <person name="de Vries R.P."/>
            <person name="Ferreira P."/>
            <person name="Findley K."/>
            <person name="Foster B."/>
            <person name="Gaskell J."/>
            <person name="Glotzer D."/>
            <person name="Gorecki P."/>
            <person name="Heitman J."/>
            <person name="Hesse C."/>
            <person name="Hori C."/>
            <person name="Igarashi K."/>
            <person name="Jurgens J.A."/>
            <person name="Kallen N."/>
            <person name="Kersten P."/>
            <person name="Kohler A."/>
            <person name="Kuees U."/>
            <person name="Kumar T.K.A."/>
            <person name="Kuo A."/>
            <person name="LaButti K."/>
            <person name="Larrondo L.F."/>
            <person name="Lindquist E."/>
            <person name="Ling A."/>
            <person name="Lombard V."/>
            <person name="Lucas S."/>
            <person name="Lundell T."/>
            <person name="Martin R."/>
            <person name="McLaughlin D.J."/>
            <person name="Morgenstern I."/>
            <person name="Morin E."/>
            <person name="Murat C."/>
            <person name="Nagy L.G."/>
            <person name="Nolan M."/>
            <person name="Ohm R.A."/>
            <person name="Patyshakuliyeva A."/>
            <person name="Rokas A."/>
            <person name="Ruiz-Duenas F.J."/>
            <person name="Sabat G."/>
            <person name="Salamov A."/>
            <person name="Samejima M."/>
            <person name="Schmutz J."/>
            <person name="Slot J.C."/>
            <person name="St John F."/>
            <person name="Stenlid J."/>
            <person name="Sun H."/>
            <person name="Sun S."/>
            <person name="Syed K."/>
            <person name="Tsang A."/>
            <person name="Wiebenga A."/>
            <person name="Young D."/>
            <person name="Pisabarro A."/>
            <person name="Eastwood D.C."/>
            <person name="Martin F."/>
            <person name="Cullen D."/>
            <person name="Grigoriev I.V."/>
            <person name="Hibbett D.S."/>
        </authorList>
    </citation>
    <scope>NUCLEOTIDE SEQUENCE [LARGE SCALE GENOMIC DNA]</scope>
    <source>
        <strain evidence="3 4">ATCC 11539</strain>
    </source>
</reference>
<dbReference type="GO" id="GO:0004488">
    <property type="term" value="F:methylenetetrahydrofolate dehydrogenase (NADP+) activity"/>
    <property type="evidence" value="ECO:0007669"/>
    <property type="project" value="InterPro"/>
</dbReference>
<dbReference type="SUPFAM" id="SSF51735">
    <property type="entry name" value="NAD(P)-binding Rossmann-fold domains"/>
    <property type="match status" value="1"/>
</dbReference>
<accession>S7QIN5</accession>
<evidence type="ECO:0000259" key="1">
    <source>
        <dbReference type="Pfam" id="PF00763"/>
    </source>
</evidence>
<dbReference type="RefSeq" id="XP_007862249.1">
    <property type="nucleotide sequence ID" value="XM_007864058.1"/>
</dbReference>
<dbReference type="Pfam" id="PF00763">
    <property type="entry name" value="THF_DHG_CYH"/>
    <property type="match status" value="1"/>
</dbReference>
<evidence type="ECO:0000313" key="4">
    <source>
        <dbReference type="Proteomes" id="UP000030669"/>
    </source>
</evidence>
<dbReference type="Gene3D" id="3.40.50.10860">
    <property type="entry name" value="Leucine Dehydrogenase, chain A, domain 1"/>
    <property type="match status" value="1"/>
</dbReference>
<dbReference type="HOGENOM" id="CLU_031413_0_1_1"/>
<dbReference type="GO" id="GO:0004487">
    <property type="term" value="F:methylenetetrahydrofolate dehydrogenase (NAD+) activity"/>
    <property type="evidence" value="ECO:0007669"/>
    <property type="project" value="TreeGrafter"/>
</dbReference>
<dbReference type="PANTHER" id="PTHR48099:SF3">
    <property type="entry name" value="METHYLENETETRAHYDROFOLATE DEHYDROGENASE [NAD(+)]"/>
    <property type="match status" value="1"/>
</dbReference>
<protein>
    <submittedName>
        <fullName evidence="3">NAD P-binding protein</fullName>
    </submittedName>
</protein>
<dbReference type="GO" id="GO:0005829">
    <property type="term" value="C:cytosol"/>
    <property type="evidence" value="ECO:0007669"/>
    <property type="project" value="TreeGrafter"/>
</dbReference>
<feature type="domain" description="Tetrahydrofolate dehydrogenase/cyclohydrolase NAD(P)-binding" evidence="2">
    <location>
        <begin position="186"/>
        <end position="248"/>
    </location>
</feature>
<dbReference type="OMA" id="CKVITAE"/>
<dbReference type="PANTHER" id="PTHR48099">
    <property type="entry name" value="C-1-TETRAHYDROFOLATE SYNTHASE, CYTOPLASMIC-RELATED"/>
    <property type="match status" value="1"/>
</dbReference>
<gene>
    <name evidence="3" type="ORF">GLOTRDRAFT_109576</name>
</gene>
<dbReference type="OrthoDB" id="41403at2759"/>
<dbReference type="InterPro" id="IPR046346">
    <property type="entry name" value="Aminoacid_DH-like_N_sf"/>
</dbReference>
<dbReference type="GeneID" id="19299066"/>
<dbReference type="AlphaFoldDB" id="S7QIN5"/>
<dbReference type="InterPro" id="IPR036291">
    <property type="entry name" value="NAD(P)-bd_dom_sf"/>
</dbReference>
<feature type="domain" description="Tetrahydrofolate dehydrogenase/cyclohydrolase catalytic" evidence="1">
    <location>
        <begin position="14"/>
        <end position="136"/>
    </location>
</feature>
<sequence>MSLGTPAIGKGLLLKADTIANTFRDEIQKSLATRQKAPKLVGILSTSQSPSRYYAEFTRKQCEELGVNFVLKETGAALNKDRVADDKLAEGEGVEEAIIEANEDDSVDGIMVYYPIFGVQQDQYLQQVVSPLKDVEGLHFKFHYNLYHNIRFIEPKGLVSPVTPKDIPSQPADDTPPPGTVKSILPCTPLAIVKCLEHVGVYNKILPYGDRAYGKTITVINRSEVVGRPLAALLANDGARVFSVDIDSIQEYTKRPRVSTDSSSTRYHPRHIVHPSSLSLQECLALSDVVISAVPNAEYKVKTEWLKDGCVAVNVAAEKNFEKDVREKASLYLPAVGRVTIMMLLRNLLRLQQCRELL</sequence>
<dbReference type="InterPro" id="IPR020630">
    <property type="entry name" value="THF_DH/CycHdrlase_cat_dom"/>
</dbReference>
<name>S7QIN5_GLOTA</name>
<dbReference type="EMBL" id="KB469297">
    <property type="protein sequence ID" value="EPQ59193.1"/>
    <property type="molecule type" value="Genomic_DNA"/>
</dbReference>
<proteinExistence type="predicted"/>
<dbReference type="GO" id="GO:0009113">
    <property type="term" value="P:purine nucleobase biosynthetic process"/>
    <property type="evidence" value="ECO:0007669"/>
    <property type="project" value="TreeGrafter"/>
</dbReference>
<keyword evidence="4" id="KW-1185">Reference proteome</keyword>
<dbReference type="Proteomes" id="UP000030669">
    <property type="component" value="Unassembled WGS sequence"/>
</dbReference>